<reference evidence="3 4" key="1">
    <citation type="submission" date="2019-07" db="EMBL/GenBank/DDBJ databases">
        <title>Tepidimonas thermarum AA-1 draft genome.</title>
        <authorList>
            <person name="Da Costa M.S."/>
            <person name="Froufe H.J.C."/>
            <person name="Egas C."/>
            <person name="Albuquerque L."/>
        </authorList>
    </citation>
    <scope>NUCLEOTIDE SEQUENCE [LARGE SCALE GENOMIC DNA]</scope>
    <source>
        <strain evidence="3 4">AA-1</strain>
    </source>
</reference>
<dbReference type="InterPro" id="IPR038404">
    <property type="entry name" value="TRAP_DctP_sf"/>
</dbReference>
<feature type="chain" id="PRO_5021985930" evidence="2">
    <location>
        <begin position="26"/>
        <end position="382"/>
    </location>
</feature>
<dbReference type="EMBL" id="VJOL01000007">
    <property type="protein sequence ID" value="TSE31144.1"/>
    <property type="molecule type" value="Genomic_DNA"/>
</dbReference>
<feature type="signal peptide" evidence="2">
    <location>
        <begin position="1"/>
        <end position="25"/>
    </location>
</feature>
<evidence type="ECO:0000256" key="2">
    <source>
        <dbReference type="SAM" id="SignalP"/>
    </source>
</evidence>
<accession>A0A554X5P0</accession>
<dbReference type="Gene3D" id="3.40.190.170">
    <property type="entry name" value="Bacterial extracellular solute-binding protein, family 7"/>
    <property type="match status" value="1"/>
</dbReference>
<dbReference type="OrthoDB" id="6073716at2"/>
<gene>
    <name evidence="3" type="ORF">Tther_00654</name>
</gene>
<organism evidence="3 4">
    <name type="scientific">Tepidimonas thermarum</name>
    <dbReference type="NCBI Taxonomy" id="335431"/>
    <lineage>
        <taxon>Bacteria</taxon>
        <taxon>Pseudomonadati</taxon>
        <taxon>Pseudomonadota</taxon>
        <taxon>Betaproteobacteria</taxon>
        <taxon>Burkholderiales</taxon>
        <taxon>Tepidimonas</taxon>
    </lineage>
</organism>
<dbReference type="NCBIfam" id="NF037995">
    <property type="entry name" value="TRAP_S1"/>
    <property type="match status" value="1"/>
</dbReference>
<dbReference type="Proteomes" id="UP000318542">
    <property type="component" value="Unassembled WGS sequence"/>
</dbReference>
<sequence length="382" mass="41405">MKTPWSLRALAVAAGGMVLAGAAWAQQITLRVHHFLPAQANVPRLAIEPWAKKIEAESGGRIKVQIFPAMQMGGSPAQLFDQARDGVADVTWTVLGYTPGRFPKMEVFELPFLTPSGERAGEITSRAAWEYAQRFAADEFKDVKLIAVHTHGPGLFHTKQPITGLESVRGMKIRGGTRIVNNMLVKLGATPVGMPVPQVTEALSKGVLDGTTIPWEVGPSLRVHELVKNHTTFAGDRALYNMAFAFSMNKAKYESLPPDLKKVIDDNAGAETSALFGKAMDEGDKAGRDIALKAGNKITQLDLAETQRWLRTASSVEDDWVKEVRGKGIDGAQLIKEASRSKRATRSPSSIWLKPSAGCAPRPASRTIGSKRCAARGSMVRN</sequence>
<dbReference type="InterPro" id="IPR018389">
    <property type="entry name" value="DctP_fam"/>
</dbReference>
<keyword evidence="4" id="KW-1185">Reference proteome</keyword>
<evidence type="ECO:0000313" key="3">
    <source>
        <dbReference type="EMBL" id="TSE31144.1"/>
    </source>
</evidence>
<dbReference type="AlphaFoldDB" id="A0A554X5P0"/>
<dbReference type="PANTHER" id="PTHR33376">
    <property type="match status" value="1"/>
</dbReference>
<comment type="caution">
    <text evidence="3">The sequence shown here is derived from an EMBL/GenBank/DDBJ whole genome shotgun (WGS) entry which is preliminary data.</text>
</comment>
<dbReference type="GO" id="GO:0055085">
    <property type="term" value="P:transmembrane transport"/>
    <property type="evidence" value="ECO:0007669"/>
    <property type="project" value="InterPro"/>
</dbReference>
<evidence type="ECO:0000256" key="1">
    <source>
        <dbReference type="ARBA" id="ARBA00022729"/>
    </source>
</evidence>
<protein>
    <submittedName>
        <fullName evidence="3">Solute-binding protein</fullName>
    </submittedName>
</protein>
<dbReference type="RefSeq" id="WP_143900869.1">
    <property type="nucleotide sequence ID" value="NZ_VJOL01000007.1"/>
</dbReference>
<keyword evidence="1 2" id="KW-0732">Signal</keyword>
<name>A0A554X5P0_9BURK</name>
<dbReference type="CDD" id="cd13665">
    <property type="entry name" value="PBP2_TRAP_Dctp3_4"/>
    <property type="match status" value="1"/>
</dbReference>
<proteinExistence type="predicted"/>
<dbReference type="Pfam" id="PF03480">
    <property type="entry name" value="DctP"/>
    <property type="match status" value="1"/>
</dbReference>
<dbReference type="PANTHER" id="PTHR33376:SF15">
    <property type="entry name" value="BLL6794 PROTEIN"/>
    <property type="match status" value="1"/>
</dbReference>
<evidence type="ECO:0000313" key="4">
    <source>
        <dbReference type="Proteomes" id="UP000318542"/>
    </source>
</evidence>